<name>A0A5M9MGC5_9EURO</name>
<dbReference type="VEuPathDB" id="FungiDB:EYZ11_008459"/>
<evidence type="ECO:0008006" key="4">
    <source>
        <dbReference type="Google" id="ProtNLM"/>
    </source>
</evidence>
<dbReference type="RefSeq" id="XP_033425376.1">
    <property type="nucleotide sequence ID" value="XM_033572061.1"/>
</dbReference>
<proteinExistence type="predicted"/>
<dbReference type="EMBL" id="QUQM01000007">
    <property type="protein sequence ID" value="KAA8646015.1"/>
    <property type="molecule type" value="Genomic_DNA"/>
</dbReference>
<evidence type="ECO:0000256" key="1">
    <source>
        <dbReference type="SAM" id="MobiDB-lite"/>
    </source>
</evidence>
<accession>A0A5M9MGC5</accession>
<evidence type="ECO:0000313" key="2">
    <source>
        <dbReference type="EMBL" id="KAA8646015.1"/>
    </source>
</evidence>
<dbReference type="AlphaFoldDB" id="A0A5M9MGC5"/>
<evidence type="ECO:0000313" key="3">
    <source>
        <dbReference type="Proteomes" id="UP000324241"/>
    </source>
</evidence>
<reference evidence="2 3" key="1">
    <citation type="submission" date="2019-08" db="EMBL/GenBank/DDBJ databases">
        <title>The genome sequence of a newly discovered highly antifungal drug resistant Aspergillus species, Aspergillus tanneri NIH 1004.</title>
        <authorList>
            <person name="Mounaud S."/>
            <person name="Singh I."/>
            <person name="Joardar V."/>
            <person name="Pakala S."/>
            <person name="Pakala S."/>
            <person name="Venepally P."/>
            <person name="Chung J.K."/>
            <person name="Losada L."/>
            <person name="Nierman W.C."/>
        </authorList>
    </citation>
    <scope>NUCLEOTIDE SEQUENCE [LARGE SCALE GENOMIC DNA]</scope>
    <source>
        <strain evidence="2 3">NIH1004</strain>
    </source>
</reference>
<organism evidence="2 3">
    <name type="scientific">Aspergillus tanneri</name>
    <dbReference type="NCBI Taxonomy" id="1220188"/>
    <lineage>
        <taxon>Eukaryota</taxon>
        <taxon>Fungi</taxon>
        <taxon>Dikarya</taxon>
        <taxon>Ascomycota</taxon>
        <taxon>Pezizomycotina</taxon>
        <taxon>Eurotiomycetes</taxon>
        <taxon>Eurotiomycetidae</taxon>
        <taxon>Eurotiales</taxon>
        <taxon>Aspergillaceae</taxon>
        <taxon>Aspergillus</taxon>
        <taxon>Aspergillus subgen. Circumdati</taxon>
    </lineage>
</organism>
<dbReference type="Proteomes" id="UP000324241">
    <property type="component" value="Unassembled WGS sequence"/>
</dbReference>
<feature type="region of interest" description="Disordered" evidence="1">
    <location>
        <begin position="38"/>
        <end position="66"/>
    </location>
</feature>
<dbReference type="OrthoDB" id="103819at2759"/>
<dbReference type="GeneID" id="54330139"/>
<comment type="caution">
    <text evidence="2">The sequence shown here is derived from an EMBL/GenBank/DDBJ whole genome shotgun (WGS) entry which is preliminary data.</text>
</comment>
<sequence>MIQQQRIQVSKQYESRLQGIEARLSRIEHMLERRLSAEPSQYGGASLSSTVSMSKRRSKDPGLANAPSEGLFAGDSAFYTQSLHASQVLEKNIAETPMMGTSEIASVLASLRSVLEKCDKSQDQERLIRQGSFTVMDESDIPLPEWTTVLPILQSYHEIPPLSFMTLPYFEWSSFMDMCERVLTDQDFTHSEFVLVTGYLSYLFHELYDKHPEKSSELQKYTCWCRTRFEDAFSELGKFITPKVQNIHALTLGAGGVYSRLLKAQCLLHLNFDGSEFVLDIGYPPE</sequence>
<gene>
    <name evidence="2" type="ORF">ATNIH1004_007437</name>
</gene>
<protein>
    <recommendedName>
        <fullName evidence="4">Transcription factor domain-containing protein</fullName>
    </recommendedName>
</protein>